<sequence length="493" mass="54679">MVVLSSFRVLGDFPHVKAEPGVLVDEFPNLQAIIDDNSKFRVPNLLSDTSWMQCDHIVDCLQNPFFVLPLISRMPKNGFAYTLGSLHTSVNDDCSCDFVLARNNQTGIAANVLSIDIKRQPSPNSQTVVRVGMMTKAMTFFRHDTSMDPAFLHWESATEGRFITVPAEGSLLIRLGWLEFRLWVPQLTAEQDARRRGLAHDFGLQASPNERLDGTRTTINHHHHQQQLDHHRSRRRGTHVGKNTYTALHVGKPNITPARPFFPVFLMSGQPQSTGNIYSAWEAKSDACFNATHQIPSHPNIYSLLDFVISDPNDAHDNVPWVIGKLIPSSMHLLSTLLRQASYGEITMATEKRVLIFRQVCAAISHAHTHNVAHGSLDSGYVLVGTGGIGVGLEDLEVNDVKGLMERSDSVIVAGFREILANNQHSLAIKHVDTVKLGQIGVQLLVGSRAPDFNETSSDVQPLLQGLLYGQLTPLNATHMLTRLLVNKYDASF</sequence>
<keyword evidence="3" id="KW-1185">Reference proteome</keyword>
<gene>
    <name evidence="2" type="ORF">QBC38DRAFT_378461</name>
</gene>
<reference evidence="2" key="1">
    <citation type="journal article" date="2023" name="Mol. Phylogenet. Evol.">
        <title>Genome-scale phylogeny and comparative genomics of the fungal order Sordariales.</title>
        <authorList>
            <person name="Hensen N."/>
            <person name="Bonometti L."/>
            <person name="Westerberg I."/>
            <person name="Brannstrom I.O."/>
            <person name="Guillou S."/>
            <person name="Cros-Aarteil S."/>
            <person name="Calhoun S."/>
            <person name="Haridas S."/>
            <person name="Kuo A."/>
            <person name="Mondo S."/>
            <person name="Pangilinan J."/>
            <person name="Riley R."/>
            <person name="LaButti K."/>
            <person name="Andreopoulos B."/>
            <person name="Lipzen A."/>
            <person name="Chen C."/>
            <person name="Yan M."/>
            <person name="Daum C."/>
            <person name="Ng V."/>
            <person name="Clum A."/>
            <person name="Steindorff A."/>
            <person name="Ohm R.A."/>
            <person name="Martin F."/>
            <person name="Silar P."/>
            <person name="Natvig D.O."/>
            <person name="Lalanne C."/>
            <person name="Gautier V."/>
            <person name="Ament-Velasquez S.L."/>
            <person name="Kruys A."/>
            <person name="Hutchinson M.I."/>
            <person name="Powell A.J."/>
            <person name="Barry K."/>
            <person name="Miller A.N."/>
            <person name="Grigoriev I.V."/>
            <person name="Debuchy R."/>
            <person name="Gladieux P."/>
            <person name="Hiltunen Thoren M."/>
            <person name="Johannesson H."/>
        </authorList>
    </citation>
    <scope>NUCLEOTIDE SEQUENCE</scope>
    <source>
        <strain evidence="2">CBS 990.96</strain>
    </source>
</reference>
<evidence type="ECO:0000256" key="1">
    <source>
        <dbReference type="SAM" id="MobiDB-lite"/>
    </source>
</evidence>
<accession>A0AAN7BEE3</accession>
<comment type="caution">
    <text evidence="2">The sequence shown here is derived from an EMBL/GenBank/DDBJ whole genome shotgun (WGS) entry which is preliminary data.</text>
</comment>
<reference evidence="2" key="2">
    <citation type="submission" date="2023-05" db="EMBL/GenBank/DDBJ databases">
        <authorList>
            <consortium name="Lawrence Berkeley National Laboratory"/>
            <person name="Steindorff A."/>
            <person name="Hensen N."/>
            <person name="Bonometti L."/>
            <person name="Westerberg I."/>
            <person name="Brannstrom I.O."/>
            <person name="Guillou S."/>
            <person name="Cros-Aarteil S."/>
            <person name="Calhoun S."/>
            <person name="Haridas S."/>
            <person name="Kuo A."/>
            <person name="Mondo S."/>
            <person name="Pangilinan J."/>
            <person name="Riley R."/>
            <person name="Labutti K."/>
            <person name="Andreopoulos B."/>
            <person name="Lipzen A."/>
            <person name="Chen C."/>
            <person name="Yanf M."/>
            <person name="Daum C."/>
            <person name="Ng V."/>
            <person name="Clum A."/>
            <person name="Ohm R."/>
            <person name="Martin F."/>
            <person name="Silar P."/>
            <person name="Natvig D."/>
            <person name="Lalanne C."/>
            <person name="Gautier V."/>
            <person name="Ament-Velasquez S.L."/>
            <person name="Kruys A."/>
            <person name="Hutchinson M.I."/>
            <person name="Powell A.J."/>
            <person name="Barry K."/>
            <person name="Miller A.N."/>
            <person name="Grigoriev I.V."/>
            <person name="Debuchy R."/>
            <person name="Gladieux P."/>
            <person name="Thoren M.H."/>
            <person name="Johannesson H."/>
        </authorList>
    </citation>
    <scope>NUCLEOTIDE SEQUENCE</scope>
    <source>
        <strain evidence="2">CBS 990.96</strain>
    </source>
</reference>
<protein>
    <recommendedName>
        <fullName evidence="4">Protein kinase domain-containing protein</fullName>
    </recommendedName>
</protein>
<feature type="region of interest" description="Disordered" evidence="1">
    <location>
        <begin position="221"/>
        <end position="240"/>
    </location>
</feature>
<dbReference type="EMBL" id="MU865658">
    <property type="protein sequence ID" value="KAK4220719.1"/>
    <property type="molecule type" value="Genomic_DNA"/>
</dbReference>
<organism evidence="2 3">
    <name type="scientific">Podospora fimiseda</name>
    <dbReference type="NCBI Taxonomy" id="252190"/>
    <lineage>
        <taxon>Eukaryota</taxon>
        <taxon>Fungi</taxon>
        <taxon>Dikarya</taxon>
        <taxon>Ascomycota</taxon>
        <taxon>Pezizomycotina</taxon>
        <taxon>Sordariomycetes</taxon>
        <taxon>Sordariomycetidae</taxon>
        <taxon>Sordariales</taxon>
        <taxon>Podosporaceae</taxon>
        <taxon>Podospora</taxon>
    </lineage>
</organism>
<evidence type="ECO:0000313" key="3">
    <source>
        <dbReference type="Proteomes" id="UP001301958"/>
    </source>
</evidence>
<feature type="compositionally biased region" description="Basic residues" evidence="1">
    <location>
        <begin position="221"/>
        <end position="239"/>
    </location>
</feature>
<evidence type="ECO:0000313" key="2">
    <source>
        <dbReference type="EMBL" id="KAK4220719.1"/>
    </source>
</evidence>
<proteinExistence type="predicted"/>
<name>A0AAN7BEE3_9PEZI</name>
<dbReference type="Proteomes" id="UP001301958">
    <property type="component" value="Unassembled WGS sequence"/>
</dbReference>
<dbReference type="Gene3D" id="1.10.510.10">
    <property type="entry name" value="Transferase(Phosphotransferase) domain 1"/>
    <property type="match status" value="1"/>
</dbReference>
<dbReference type="InterPro" id="IPR011009">
    <property type="entry name" value="Kinase-like_dom_sf"/>
</dbReference>
<dbReference type="AlphaFoldDB" id="A0AAN7BEE3"/>
<evidence type="ECO:0008006" key="4">
    <source>
        <dbReference type="Google" id="ProtNLM"/>
    </source>
</evidence>
<dbReference type="SUPFAM" id="SSF56112">
    <property type="entry name" value="Protein kinase-like (PK-like)"/>
    <property type="match status" value="1"/>
</dbReference>